<evidence type="ECO:0000259" key="3">
    <source>
        <dbReference type="Pfam" id="PF13492"/>
    </source>
</evidence>
<evidence type="ECO:0000313" key="5">
    <source>
        <dbReference type="EMBL" id="PYE17204.1"/>
    </source>
</evidence>
<dbReference type="InterPro" id="IPR029016">
    <property type="entry name" value="GAF-like_dom_sf"/>
</dbReference>
<dbReference type="InterPro" id="IPR031583">
    <property type="entry name" value="PelD_GGDEF"/>
</dbReference>
<feature type="region of interest" description="Disordered" evidence="1">
    <location>
        <begin position="1"/>
        <end position="20"/>
    </location>
</feature>
<dbReference type="RefSeq" id="WP_110856793.1">
    <property type="nucleotide sequence ID" value="NZ_QJSQ01000026.1"/>
</dbReference>
<evidence type="ECO:0000256" key="1">
    <source>
        <dbReference type="SAM" id="MobiDB-lite"/>
    </source>
</evidence>
<dbReference type="Gene3D" id="3.30.70.2880">
    <property type="match status" value="1"/>
</dbReference>
<keyword evidence="2" id="KW-0472">Membrane</keyword>
<keyword evidence="2" id="KW-1133">Transmembrane helix</keyword>
<proteinExistence type="predicted"/>
<feature type="transmembrane region" description="Helical" evidence="2">
    <location>
        <begin position="46"/>
        <end position="65"/>
    </location>
</feature>
<comment type="caution">
    <text evidence="5">The sequence shown here is derived from an EMBL/GenBank/DDBJ whole genome shotgun (WGS) entry which is preliminary data.</text>
</comment>
<keyword evidence="2" id="KW-0812">Transmembrane</keyword>
<accession>A0A2V4T290</accession>
<evidence type="ECO:0000256" key="2">
    <source>
        <dbReference type="SAM" id="Phobius"/>
    </source>
</evidence>
<dbReference type="SUPFAM" id="SSF55781">
    <property type="entry name" value="GAF domain-like"/>
    <property type="match status" value="1"/>
</dbReference>
<dbReference type="Proteomes" id="UP000247772">
    <property type="component" value="Unassembled WGS sequence"/>
</dbReference>
<reference evidence="5 6" key="1">
    <citation type="submission" date="2018-06" db="EMBL/GenBank/DDBJ databases">
        <title>Genomic Encyclopedia of Type Strains, Phase IV (KMG-V): Genome sequencing to study the core and pangenomes of soil and plant-associated prokaryotes.</title>
        <authorList>
            <person name="Whitman W."/>
        </authorList>
    </citation>
    <scope>NUCLEOTIDE SEQUENCE [LARGE SCALE GENOMIC DNA]</scope>
    <source>
        <strain evidence="5 6">SRCL-318</strain>
    </source>
</reference>
<dbReference type="AlphaFoldDB" id="A0A2V4T290"/>
<dbReference type="Pfam" id="PF13492">
    <property type="entry name" value="GAF_3"/>
    <property type="match status" value="1"/>
</dbReference>
<dbReference type="InterPro" id="IPR003018">
    <property type="entry name" value="GAF"/>
</dbReference>
<feature type="transmembrane region" description="Helical" evidence="2">
    <location>
        <begin position="117"/>
        <end position="136"/>
    </location>
</feature>
<dbReference type="Pfam" id="PF16963">
    <property type="entry name" value="PelD_GGDEF"/>
    <property type="match status" value="1"/>
</dbReference>
<dbReference type="Gene3D" id="3.30.450.40">
    <property type="match status" value="1"/>
</dbReference>
<feature type="transmembrane region" description="Helical" evidence="2">
    <location>
        <begin position="86"/>
        <end position="111"/>
    </location>
</feature>
<name>A0A2V4T290_9BURK</name>
<dbReference type="InterPro" id="IPR038367">
    <property type="entry name" value="PelD_GGDEF_sf"/>
</dbReference>
<evidence type="ECO:0000313" key="6">
    <source>
        <dbReference type="Proteomes" id="UP000247772"/>
    </source>
</evidence>
<sequence>MDVQINHGRDPAARERGTGRRHLYERPHSDPGWLRNLLAPVTRSRFAWLEAALVTITALALAWFVDRADPLLLKSGFPWPWLVPTLIALRYGVAPGLGSALLLAALWLLAYPAGTPWPTPFFVGGGVLVILAGHFADTWNVRADRANAVNDYLNERLTALTDNHYLLRLSHERLERDLLTRPTTLRDSINELRQLSGGTAADAPDAASGLPGTTRLIEFVARACQIEVAALYPVRDGQLVPEALASAGEPFELDASDPLIALALSSGQLAHLKSADMLASGSRYIACAPLISATGETRALLVVQRMPFLSLTHDNLQLLFVLLGYYGDGLEYARATRELMDAVPNCPSDFGLEYGRLVRLHQRSGIESSVVALSFPRSEAHDSLFEHVLRRGRSADLAWPLQTAQRSVLVNLMPLADTTGVAGYLARIETNLRNQFDTDFERARVGVHTLHVTGASSKTNLVDLLQRVTTHE</sequence>
<feature type="compositionally biased region" description="Basic and acidic residues" evidence="1">
    <location>
        <begin position="7"/>
        <end position="20"/>
    </location>
</feature>
<protein>
    <submittedName>
        <fullName evidence="5">PelD-like GGDEF domain-containing protein</fullName>
    </submittedName>
</protein>
<organism evidence="5 6">
    <name type="scientific">Paraburkholderia silvatlantica</name>
    <dbReference type="NCBI Taxonomy" id="321895"/>
    <lineage>
        <taxon>Bacteria</taxon>
        <taxon>Pseudomonadati</taxon>
        <taxon>Pseudomonadota</taxon>
        <taxon>Betaproteobacteria</taxon>
        <taxon>Burkholderiales</taxon>
        <taxon>Burkholderiaceae</taxon>
        <taxon>Paraburkholderia</taxon>
    </lineage>
</organism>
<dbReference type="OrthoDB" id="5442761at2"/>
<evidence type="ECO:0000259" key="4">
    <source>
        <dbReference type="Pfam" id="PF16963"/>
    </source>
</evidence>
<feature type="domain" description="PelD GGDEF" evidence="4">
    <location>
        <begin position="344"/>
        <end position="467"/>
    </location>
</feature>
<gene>
    <name evidence="5" type="ORF">C7410_12613</name>
</gene>
<dbReference type="EMBL" id="QJSQ01000026">
    <property type="protein sequence ID" value="PYE17204.1"/>
    <property type="molecule type" value="Genomic_DNA"/>
</dbReference>
<feature type="domain" description="GAF" evidence="3">
    <location>
        <begin position="216"/>
        <end position="322"/>
    </location>
</feature>